<gene>
    <name evidence="1" type="ORF">HA050_14360</name>
</gene>
<comment type="caution">
    <text evidence="1">The sequence shown here is derived from an EMBL/GenBank/DDBJ whole genome shotgun (WGS) entry which is preliminary data.</text>
</comment>
<protein>
    <submittedName>
        <fullName evidence="1">Uncharacterized protein</fullName>
    </submittedName>
</protein>
<evidence type="ECO:0000313" key="1">
    <source>
        <dbReference type="EMBL" id="NHQ87297.1"/>
    </source>
</evidence>
<evidence type="ECO:0000313" key="2">
    <source>
        <dbReference type="Proteomes" id="UP000712570"/>
    </source>
</evidence>
<reference evidence="1 2" key="1">
    <citation type="submission" date="2020-03" db="EMBL/GenBank/DDBJ databases">
        <title>Draft genome sequence of environmentally isolated violet-colored cultures.</title>
        <authorList>
            <person name="Wilson H.S."/>
        </authorList>
    </citation>
    <scope>NUCLEOTIDE SEQUENCE [LARGE SCALE GENOMIC DNA]</scope>
    <source>
        <strain evidence="1 2">HSC-16F04</strain>
    </source>
</reference>
<organism evidence="1 2">
    <name type="scientific">Iodobacter violaceini</name>
    <dbReference type="NCBI Taxonomy" id="3044271"/>
    <lineage>
        <taxon>Bacteria</taxon>
        <taxon>Pseudomonadati</taxon>
        <taxon>Pseudomonadota</taxon>
        <taxon>Betaproteobacteria</taxon>
        <taxon>Neisseriales</taxon>
        <taxon>Chitinibacteraceae</taxon>
        <taxon>Iodobacter</taxon>
    </lineage>
</organism>
<dbReference type="EMBL" id="JAAOLX010000007">
    <property type="protein sequence ID" value="NHQ87297.1"/>
    <property type="molecule type" value="Genomic_DNA"/>
</dbReference>
<sequence>MLGNVCAEDFLPLLGKVCYFQTEQLAPVAMRVDAVTMRPETKLPSYLNVKRLPFMVELSSDGAGNIIDATGTLALPAEEPAAYKQLHSVWIGRVAPLGRDTSLAYFQLLFN</sequence>
<proteinExistence type="predicted"/>
<name>A0ABX0KYJ4_9NEIS</name>
<accession>A0ABX0KYJ4</accession>
<dbReference type="RefSeq" id="WP_166827471.1">
    <property type="nucleotide sequence ID" value="NZ_JAAOLX010000007.1"/>
</dbReference>
<keyword evidence="2" id="KW-1185">Reference proteome</keyword>
<dbReference type="Proteomes" id="UP000712570">
    <property type="component" value="Unassembled WGS sequence"/>
</dbReference>